<feature type="non-terminal residue" evidence="1">
    <location>
        <position position="1"/>
    </location>
</feature>
<evidence type="ECO:0000313" key="2">
    <source>
        <dbReference type="Proteomes" id="UP001465976"/>
    </source>
</evidence>
<comment type="caution">
    <text evidence="1">The sequence shown here is derived from an EMBL/GenBank/DDBJ whole genome shotgun (WGS) entry which is preliminary data.</text>
</comment>
<organism evidence="1 2">
    <name type="scientific">Marasmius crinis-equi</name>
    <dbReference type="NCBI Taxonomy" id="585013"/>
    <lineage>
        <taxon>Eukaryota</taxon>
        <taxon>Fungi</taxon>
        <taxon>Dikarya</taxon>
        <taxon>Basidiomycota</taxon>
        <taxon>Agaricomycotina</taxon>
        <taxon>Agaricomycetes</taxon>
        <taxon>Agaricomycetidae</taxon>
        <taxon>Agaricales</taxon>
        <taxon>Marasmiineae</taxon>
        <taxon>Marasmiaceae</taxon>
        <taxon>Marasmius</taxon>
    </lineage>
</organism>
<protein>
    <submittedName>
        <fullName evidence="1">Uncharacterized protein</fullName>
    </submittedName>
</protein>
<name>A0ABR3EM82_9AGAR</name>
<sequence length="67" mass="6969">DPHGHAFRAQKINGYCAGICTVAEALATGSSLLPEEHHLHATGQGLDHLHEVVLQTLSSTAPVGGDM</sequence>
<reference evidence="1 2" key="1">
    <citation type="submission" date="2024-02" db="EMBL/GenBank/DDBJ databases">
        <title>A draft genome for the cacao thread blight pathogen Marasmius crinis-equi.</title>
        <authorList>
            <person name="Cohen S.P."/>
            <person name="Baruah I.K."/>
            <person name="Amoako-Attah I."/>
            <person name="Bukari Y."/>
            <person name="Meinhardt L.W."/>
            <person name="Bailey B.A."/>
        </authorList>
    </citation>
    <scope>NUCLEOTIDE SEQUENCE [LARGE SCALE GENOMIC DNA]</scope>
    <source>
        <strain evidence="1 2">GH-76</strain>
    </source>
</reference>
<dbReference type="EMBL" id="JBAHYK010003065">
    <property type="protein sequence ID" value="KAL0563998.1"/>
    <property type="molecule type" value="Genomic_DNA"/>
</dbReference>
<evidence type="ECO:0000313" key="1">
    <source>
        <dbReference type="EMBL" id="KAL0563998.1"/>
    </source>
</evidence>
<keyword evidence="2" id="KW-1185">Reference proteome</keyword>
<dbReference type="Proteomes" id="UP001465976">
    <property type="component" value="Unassembled WGS sequence"/>
</dbReference>
<proteinExistence type="predicted"/>
<accession>A0ABR3EM82</accession>
<gene>
    <name evidence="1" type="ORF">V5O48_018060</name>
</gene>